<dbReference type="PANTHER" id="PTHR43415:SF5">
    <property type="entry name" value="ACETYLTRANSFERASE"/>
    <property type="match status" value="1"/>
</dbReference>
<proteinExistence type="predicted"/>
<dbReference type="PROSITE" id="PS51186">
    <property type="entry name" value="GNAT"/>
    <property type="match status" value="1"/>
</dbReference>
<name>A0A243WGH4_9BACT</name>
<evidence type="ECO:0000313" key="2">
    <source>
        <dbReference type="EMBL" id="OUJ74267.1"/>
    </source>
</evidence>
<accession>A0A243WGH4</accession>
<reference evidence="2 3" key="1">
    <citation type="submission" date="2017-01" db="EMBL/GenBank/DDBJ databases">
        <title>A new Hymenobacter.</title>
        <authorList>
            <person name="Liang Y."/>
            <person name="Feng F."/>
        </authorList>
    </citation>
    <scope>NUCLEOTIDE SEQUENCE [LARGE SCALE GENOMIC DNA]</scope>
    <source>
        <strain evidence="2">MIMBbqt21</strain>
    </source>
</reference>
<organism evidence="2 3">
    <name type="scientific">Hymenobacter crusticola</name>
    <dbReference type="NCBI Taxonomy" id="1770526"/>
    <lineage>
        <taxon>Bacteria</taxon>
        <taxon>Pseudomonadati</taxon>
        <taxon>Bacteroidota</taxon>
        <taxon>Cytophagia</taxon>
        <taxon>Cytophagales</taxon>
        <taxon>Hymenobacteraceae</taxon>
        <taxon>Hymenobacter</taxon>
    </lineage>
</organism>
<dbReference type="InterPro" id="IPR016181">
    <property type="entry name" value="Acyl_CoA_acyltransferase"/>
</dbReference>
<dbReference type="GO" id="GO:0016747">
    <property type="term" value="F:acyltransferase activity, transferring groups other than amino-acyl groups"/>
    <property type="evidence" value="ECO:0007669"/>
    <property type="project" value="InterPro"/>
</dbReference>
<dbReference type="EMBL" id="MTSE01000004">
    <property type="protein sequence ID" value="OUJ74267.1"/>
    <property type="molecule type" value="Genomic_DNA"/>
</dbReference>
<gene>
    <name evidence="2" type="ORF">BXP70_11135</name>
</gene>
<comment type="caution">
    <text evidence="2">The sequence shown here is derived from an EMBL/GenBank/DDBJ whole genome shotgun (WGS) entry which is preliminary data.</text>
</comment>
<feature type="domain" description="N-acetyltransferase" evidence="1">
    <location>
        <begin position="2"/>
        <end position="171"/>
    </location>
</feature>
<dbReference type="Gene3D" id="3.40.630.30">
    <property type="match status" value="1"/>
</dbReference>
<sequence>MIILEPFTEADFSQLISWIDNERLLKEWSGGLFSFPLTPDSLHWYIEDTNDLASSEAFVYKAVDTSTGQTVGHISLGSISRYHGAGRITRVLVGDTGARGKGYGQAMVKAILALGFEDLGLHRISLGVYDFNHSAIRCYQRAGLHREGTLRDVVRYGEEYWSLVEMSMLKPEWQLAQTKASAAAPAYAAEPVG</sequence>
<dbReference type="SUPFAM" id="SSF55729">
    <property type="entry name" value="Acyl-CoA N-acyltransferases (Nat)"/>
    <property type="match status" value="1"/>
</dbReference>
<dbReference type="CDD" id="cd04301">
    <property type="entry name" value="NAT_SF"/>
    <property type="match status" value="1"/>
</dbReference>
<keyword evidence="3" id="KW-1185">Reference proteome</keyword>
<evidence type="ECO:0000259" key="1">
    <source>
        <dbReference type="PROSITE" id="PS51186"/>
    </source>
</evidence>
<dbReference type="InterPro" id="IPR000182">
    <property type="entry name" value="GNAT_dom"/>
</dbReference>
<dbReference type="PANTHER" id="PTHR43415">
    <property type="entry name" value="SPERMIDINE N(1)-ACETYLTRANSFERASE"/>
    <property type="match status" value="1"/>
</dbReference>
<dbReference type="AlphaFoldDB" id="A0A243WGH4"/>
<dbReference type="Pfam" id="PF13302">
    <property type="entry name" value="Acetyltransf_3"/>
    <property type="match status" value="1"/>
</dbReference>
<dbReference type="OrthoDB" id="9811523at2"/>
<protein>
    <submittedName>
        <fullName evidence="2">GNAT family N-acetyltransferase</fullName>
    </submittedName>
</protein>
<dbReference type="RefSeq" id="WP_086594123.1">
    <property type="nucleotide sequence ID" value="NZ_MTSE01000004.1"/>
</dbReference>
<keyword evidence="2" id="KW-0808">Transferase</keyword>
<dbReference type="Proteomes" id="UP000194873">
    <property type="component" value="Unassembled WGS sequence"/>
</dbReference>
<evidence type="ECO:0000313" key="3">
    <source>
        <dbReference type="Proteomes" id="UP000194873"/>
    </source>
</evidence>